<accession>A0A6M5YKX2</accession>
<protein>
    <submittedName>
        <fullName evidence="2">Uncharacterized protein</fullName>
    </submittedName>
</protein>
<evidence type="ECO:0000313" key="3">
    <source>
        <dbReference type="Proteomes" id="UP000503447"/>
    </source>
</evidence>
<feature type="compositionally biased region" description="Low complexity" evidence="1">
    <location>
        <begin position="20"/>
        <end position="33"/>
    </location>
</feature>
<feature type="region of interest" description="Disordered" evidence="1">
    <location>
        <begin position="1"/>
        <end position="42"/>
    </location>
</feature>
<dbReference type="Proteomes" id="UP000503447">
    <property type="component" value="Chromosome"/>
</dbReference>
<reference evidence="3" key="1">
    <citation type="submission" date="2020-05" db="EMBL/GenBank/DDBJ databases">
        <title>Frigoriglobus tundricola gen. nov., sp. nov., a psychrotolerant cellulolytic planctomycete of the family Gemmataceae with two divergent copies of 16S rRNA gene.</title>
        <authorList>
            <person name="Kulichevskaya I.S."/>
            <person name="Ivanova A.A."/>
            <person name="Naumoff D.G."/>
            <person name="Beletsky A.V."/>
            <person name="Rijpstra W.I.C."/>
            <person name="Sinninghe Damste J.S."/>
            <person name="Mardanov A.V."/>
            <person name="Ravin N.V."/>
            <person name="Dedysh S.N."/>
        </authorList>
    </citation>
    <scope>NUCLEOTIDE SEQUENCE [LARGE SCALE GENOMIC DNA]</scope>
    <source>
        <strain evidence="3">PL17</strain>
    </source>
</reference>
<dbReference type="AlphaFoldDB" id="A0A6M5YKX2"/>
<evidence type="ECO:0000256" key="1">
    <source>
        <dbReference type="SAM" id="MobiDB-lite"/>
    </source>
</evidence>
<dbReference type="KEGG" id="ftj:FTUN_2116"/>
<gene>
    <name evidence="2" type="ORF">FTUN_2116</name>
</gene>
<evidence type="ECO:0000313" key="2">
    <source>
        <dbReference type="EMBL" id="QJW94595.1"/>
    </source>
</evidence>
<keyword evidence="3" id="KW-1185">Reference proteome</keyword>
<sequence length="42" mass="4485">MFKRLKGTYSTGEPRASEIPRGSPAGGPHPAAPRLGVQRQKP</sequence>
<name>A0A6M5YKX2_9BACT</name>
<organism evidence="2 3">
    <name type="scientific">Frigoriglobus tundricola</name>
    <dbReference type="NCBI Taxonomy" id="2774151"/>
    <lineage>
        <taxon>Bacteria</taxon>
        <taxon>Pseudomonadati</taxon>
        <taxon>Planctomycetota</taxon>
        <taxon>Planctomycetia</taxon>
        <taxon>Gemmatales</taxon>
        <taxon>Gemmataceae</taxon>
        <taxon>Frigoriglobus</taxon>
    </lineage>
</organism>
<dbReference type="EMBL" id="CP053452">
    <property type="protein sequence ID" value="QJW94595.1"/>
    <property type="molecule type" value="Genomic_DNA"/>
</dbReference>
<proteinExistence type="predicted"/>